<dbReference type="Pfam" id="PF09335">
    <property type="entry name" value="VTT_dom"/>
    <property type="match status" value="1"/>
</dbReference>
<dbReference type="AlphaFoldDB" id="A0A1W2AA12"/>
<feature type="region of interest" description="Disordered" evidence="7">
    <location>
        <begin position="224"/>
        <end position="306"/>
    </location>
</feature>
<proteinExistence type="inferred from homology"/>
<feature type="transmembrane region" description="Helical" evidence="6">
    <location>
        <begin position="81"/>
        <end position="106"/>
    </location>
</feature>
<feature type="transmembrane region" description="Helical" evidence="6">
    <location>
        <begin position="196"/>
        <end position="215"/>
    </location>
</feature>
<organism evidence="9 10">
    <name type="scientific">Papillibacter cinnamivorans DSM 12816</name>
    <dbReference type="NCBI Taxonomy" id="1122930"/>
    <lineage>
        <taxon>Bacteria</taxon>
        <taxon>Bacillati</taxon>
        <taxon>Bacillota</taxon>
        <taxon>Clostridia</taxon>
        <taxon>Eubacteriales</taxon>
        <taxon>Oscillospiraceae</taxon>
        <taxon>Papillibacter</taxon>
    </lineage>
</organism>
<dbReference type="STRING" id="1122930.SAMN02745168_1647"/>
<feature type="transmembrane region" description="Helical" evidence="6">
    <location>
        <begin position="6"/>
        <end position="26"/>
    </location>
</feature>
<keyword evidence="3 6" id="KW-0812">Transmembrane</keyword>
<evidence type="ECO:0000256" key="4">
    <source>
        <dbReference type="ARBA" id="ARBA00022989"/>
    </source>
</evidence>
<dbReference type="GO" id="GO:0005886">
    <property type="term" value="C:plasma membrane"/>
    <property type="evidence" value="ECO:0007669"/>
    <property type="project" value="UniProtKB-SubCell"/>
</dbReference>
<gene>
    <name evidence="9" type="ORF">SAMN02745168_1647</name>
</gene>
<dbReference type="EMBL" id="FWXW01000003">
    <property type="protein sequence ID" value="SMC57579.1"/>
    <property type="molecule type" value="Genomic_DNA"/>
</dbReference>
<protein>
    <recommendedName>
        <fullName evidence="6">TVP38/TMEM64 family membrane protein</fullName>
    </recommendedName>
</protein>
<accession>A0A1W2AA12</accession>
<feature type="domain" description="VTT" evidence="8">
    <location>
        <begin position="69"/>
        <end position="187"/>
    </location>
</feature>
<evidence type="ECO:0000256" key="3">
    <source>
        <dbReference type="ARBA" id="ARBA00022692"/>
    </source>
</evidence>
<evidence type="ECO:0000256" key="5">
    <source>
        <dbReference type="ARBA" id="ARBA00023136"/>
    </source>
</evidence>
<feature type="compositionally biased region" description="Basic and acidic residues" evidence="7">
    <location>
        <begin position="224"/>
        <end position="238"/>
    </location>
</feature>
<evidence type="ECO:0000259" key="8">
    <source>
        <dbReference type="Pfam" id="PF09335"/>
    </source>
</evidence>
<dbReference type="PANTHER" id="PTHR12677:SF59">
    <property type="entry name" value="GOLGI APPARATUS MEMBRANE PROTEIN TVP38-RELATED"/>
    <property type="match status" value="1"/>
</dbReference>
<sequence length="306" mass="33204">MKGKISKILILAAFGLLLASASLYFLPKMALLLQADGQARFRQWMDSFGALGWVILLLIQIGQVVIAFVPGEPVEIVSGLLYGTMGGLALCMAGVVIGSFISFFLARRFGLPLIKGIFSEKQLSHFKILRNAKHGEAFSLILYLIPGTPKDFLTYIAGLTSVKMPGFILLSTLARIPCVVCSTFTGNSIMAGDYKLAAFVFGGMALLTIPGFLFYRRYARSRETKRSGENSRSGEDGKLSNTIFGFQPSRRPPPAESQGSPEKPADWSVLGDLNKASYGVDFSEPLTPGGQDKKTSGENRDNKKTP</sequence>
<dbReference type="PANTHER" id="PTHR12677">
    <property type="entry name" value="GOLGI APPARATUS MEMBRANE PROTEIN TVP38-RELATED"/>
    <property type="match status" value="1"/>
</dbReference>
<keyword evidence="5 6" id="KW-0472">Membrane</keyword>
<evidence type="ECO:0000313" key="9">
    <source>
        <dbReference type="EMBL" id="SMC57579.1"/>
    </source>
</evidence>
<evidence type="ECO:0000256" key="1">
    <source>
        <dbReference type="ARBA" id="ARBA00004651"/>
    </source>
</evidence>
<name>A0A1W2AA12_9FIRM</name>
<evidence type="ECO:0000313" key="10">
    <source>
        <dbReference type="Proteomes" id="UP000192790"/>
    </source>
</evidence>
<reference evidence="9 10" key="1">
    <citation type="submission" date="2017-04" db="EMBL/GenBank/DDBJ databases">
        <authorList>
            <person name="Afonso C.L."/>
            <person name="Miller P.J."/>
            <person name="Scott M.A."/>
            <person name="Spackman E."/>
            <person name="Goraichik I."/>
            <person name="Dimitrov K.M."/>
            <person name="Suarez D.L."/>
            <person name="Swayne D.E."/>
        </authorList>
    </citation>
    <scope>NUCLEOTIDE SEQUENCE [LARGE SCALE GENOMIC DNA]</scope>
    <source>
        <strain evidence="9 10">DSM 12816</strain>
    </source>
</reference>
<feature type="compositionally biased region" description="Basic and acidic residues" evidence="7">
    <location>
        <begin position="291"/>
        <end position="306"/>
    </location>
</feature>
<dbReference type="OrthoDB" id="3173541at2"/>
<comment type="subcellular location">
    <subcellularLocation>
        <location evidence="1 6">Cell membrane</location>
        <topology evidence="1 6">Multi-pass membrane protein</topology>
    </subcellularLocation>
</comment>
<feature type="transmembrane region" description="Helical" evidence="6">
    <location>
        <begin position="167"/>
        <end position="190"/>
    </location>
</feature>
<dbReference type="InterPro" id="IPR015414">
    <property type="entry name" value="TMEM64"/>
</dbReference>
<evidence type="ECO:0000256" key="2">
    <source>
        <dbReference type="ARBA" id="ARBA00022475"/>
    </source>
</evidence>
<keyword evidence="10" id="KW-1185">Reference proteome</keyword>
<dbReference type="InterPro" id="IPR032816">
    <property type="entry name" value="VTT_dom"/>
</dbReference>
<keyword evidence="2 6" id="KW-1003">Cell membrane</keyword>
<keyword evidence="4 6" id="KW-1133">Transmembrane helix</keyword>
<evidence type="ECO:0000256" key="6">
    <source>
        <dbReference type="RuleBase" id="RU366058"/>
    </source>
</evidence>
<comment type="similarity">
    <text evidence="6">Belongs to the TVP38/TMEM64 family.</text>
</comment>
<dbReference type="Proteomes" id="UP000192790">
    <property type="component" value="Unassembled WGS sequence"/>
</dbReference>
<evidence type="ECO:0000256" key="7">
    <source>
        <dbReference type="SAM" id="MobiDB-lite"/>
    </source>
</evidence>
<feature type="transmembrane region" description="Helical" evidence="6">
    <location>
        <begin position="47"/>
        <end position="69"/>
    </location>
</feature>
<dbReference type="RefSeq" id="WP_084234321.1">
    <property type="nucleotide sequence ID" value="NZ_FWXW01000003.1"/>
</dbReference>